<sequence>MTERTVSLWALLSSKLNWKVLQPEWQQRSLYLWHSLYQNALFPLMQLSSPSEALNAIENSSRHTNSPPPCSLSAVSNRTTAISLPCSEERPSFKPVNSQTAGRLIDSPADLQPSTGLHTAFNPDNSLGPLTADIELAHRYVANVGSQSGPATNLCTKDAQEGINRPDCEVCNVGCFVNGGGVNNTVSLRAPTNGSGDPNELGRMRERHRSLSTSDLDSGQANCNAYAPKLYVPTLHLTVGQEEPCTAIPGHENGQFVYSTLSRQTALPLETSVKTLLAKDDEDELFSTGEGDLVGQRLALEGVLTGQEDDGIERELVSNIHTSDVVGDASYQATSDACRRRLLGSPSSVSHAFSIPHVSAWQGSCRSDHRISPSTSLTPFTSGQILLDLAQSSSMPIDASLSDHHEYLDYAGQQITELTETSSIPSSQEQNSEWMVKSFADAVPFRSDQLCNGSFVTAVTELPSLSSKLTLEANRIGDSDILSNSTNGNLTSQVSAHLNKY</sequence>
<dbReference type="AlphaFoldDB" id="A0A448WE19"/>
<evidence type="ECO:0000313" key="2">
    <source>
        <dbReference type="Proteomes" id="UP000784294"/>
    </source>
</evidence>
<dbReference type="EMBL" id="CAAALY010006285">
    <property type="protein sequence ID" value="VEL09416.1"/>
    <property type="molecule type" value="Genomic_DNA"/>
</dbReference>
<reference evidence="1" key="1">
    <citation type="submission" date="2018-11" db="EMBL/GenBank/DDBJ databases">
        <authorList>
            <consortium name="Pathogen Informatics"/>
        </authorList>
    </citation>
    <scope>NUCLEOTIDE SEQUENCE</scope>
</reference>
<name>A0A448WE19_9PLAT</name>
<organism evidence="1 2">
    <name type="scientific">Protopolystoma xenopodis</name>
    <dbReference type="NCBI Taxonomy" id="117903"/>
    <lineage>
        <taxon>Eukaryota</taxon>
        <taxon>Metazoa</taxon>
        <taxon>Spiralia</taxon>
        <taxon>Lophotrochozoa</taxon>
        <taxon>Platyhelminthes</taxon>
        <taxon>Monogenea</taxon>
        <taxon>Polyopisthocotylea</taxon>
        <taxon>Polystomatidea</taxon>
        <taxon>Polystomatidae</taxon>
        <taxon>Protopolystoma</taxon>
    </lineage>
</organism>
<dbReference type="Proteomes" id="UP000784294">
    <property type="component" value="Unassembled WGS sequence"/>
</dbReference>
<evidence type="ECO:0000313" key="1">
    <source>
        <dbReference type="EMBL" id="VEL09416.1"/>
    </source>
</evidence>
<protein>
    <submittedName>
        <fullName evidence="1">Uncharacterized protein</fullName>
    </submittedName>
</protein>
<comment type="caution">
    <text evidence="1">The sequence shown here is derived from an EMBL/GenBank/DDBJ whole genome shotgun (WGS) entry which is preliminary data.</text>
</comment>
<keyword evidence="2" id="KW-1185">Reference proteome</keyword>
<accession>A0A448WE19</accession>
<proteinExistence type="predicted"/>
<gene>
    <name evidence="1" type="ORF">PXEA_LOCUS2856</name>
</gene>